<dbReference type="CDD" id="cd16900">
    <property type="entry name" value="endolysin_R21-like"/>
    <property type="match status" value="1"/>
</dbReference>
<keyword evidence="4 6" id="KW-0378">Hydrolase</keyword>
<sequence>MATPKQRAAAAAVLATIIAVPAEGIRQIAYYDPPGILTVCYGHTGADVVAKRLYSMDECRALLTADMQKAVATVERCVPGLPVPVLAAFADAVFNLGPTLVCSRASSTAARMLYAGDLVGACNQLPRWDKARVLGAMVALPGLTKRRAAERSLCLTGTT</sequence>
<dbReference type="HAMAP" id="MF_04110">
    <property type="entry name" value="ENDOLYSIN_T4"/>
    <property type="match status" value="1"/>
</dbReference>
<organism evidence="7 8">
    <name type="scientific">Duganella zoogloeoides</name>
    <dbReference type="NCBI Taxonomy" id="75659"/>
    <lineage>
        <taxon>Bacteria</taxon>
        <taxon>Pseudomonadati</taxon>
        <taxon>Pseudomonadota</taxon>
        <taxon>Betaproteobacteria</taxon>
        <taxon>Burkholderiales</taxon>
        <taxon>Oxalobacteraceae</taxon>
        <taxon>Telluria group</taxon>
        <taxon>Duganella</taxon>
    </lineage>
</organism>
<dbReference type="Gene3D" id="1.10.530.40">
    <property type="match status" value="1"/>
</dbReference>
<dbReference type="InterPro" id="IPR023347">
    <property type="entry name" value="Lysozyme_dom_sf"/>
</dbReference>
<dbReference type="PANTHER" id="PTHR38107:SF3">
    <property type="entry name" value="LYSOZYME RRRD-RELATED"/>
    <property type="match status" value="1"/>
</dbReference>
<comment type="catalytic activity">
    <reaction evidence="1 6">
        <text>Hydrolysis of (1-&gt;4)-beta-linkages between N-acetylmuramic acid and N-acetyl-D-glucosamine residues in a peptidoglycan and between N-acetyl-D-glucosamine residues in chitodextrins.</text>
        <dbReference type="EC" id="3.2.1.17"/>
    </reaction>
</comment>
<evidence type="ECO:0000256" key="1">
    <source>
        <dbReference type="ARBA" id="ARBA00000632"/>
    </source>
</evidence>
<dbReference type="EC" id="3.2.1.17" evidence="6"/>
<accession>A0ABZ0Y5A8</accession>
<keyword evidence="8" id="KW-1185">Reference proteome</keyword>
<evidence type="ECO:0000313" key="8">
    <source>
        <dbReference type="Proteomes" id="UP001326110"/>
    </source>
</evidence>
<evidence type="ECO:0000256" key="4">
    <source>
        <dbReference type="ARBA" id="ARBA00022801"/>
    </source>
</evidence>
<proteinExistence type="inferred from homology"/>
<dbReference type="InterPro" id="IPR051018">
    <property type="entry name" value="Bacteriophage_GH24"/>
</dbReference>
<protein>
    <recommendedName>
        <fullName evidence="6">Lysozyme</fullName>
        <ecNumber evidence="6">3.2.1.17</ecNumber>
    </recommendedName>
</protein>
<evidence type="ECO:0000313" key="7">
    <source>
        <dbReference type="EMBL" id="WQH06903.1"/>
    </source>
</evidence>
<dbReference type="SUPFAM" id="SSF53955">
    <property type="entry name" value="Lysozyme-like"/>
    <property type="match status" value="1"/>
</dbReference>
<evidence type="ECO:0000256" key="6">
    <source>
        <dbReference type="RuleBase" id="RU003788"/>
    </source>
</evidence>
<name>A0ABZ0Y5A8_9BURK</name>
<keyword evidence="5 6" id="KW-0326">Glycosidase</keyword>
<dbReference type="RefSeq" id="WP_026637111.1">
    <property type="nucleotide sequence ID" value="NZ_CP140152.1"/>
</dbReference>
<evidence type="ECO:0000256" key="5">
    <source>
        <dbReference type="ARBA" id="ARBA00023295"/>
    </source>
</evidence>
<keyword evidence="3 6" id="KW-0081">Bacteriolytic enzyme</keyword>
<comment type="similarity">
    <text evidence="6">Belongs to the glycosyl hydrolase 24 family.</text>
</comment>
<keyword evidence="2 6" id="KW-0929">Antimicrobial</keyword>
<dbReference type="EMBL" id="CP140152">
    <property type="protein sequence ID" value="WQH06903.1"/>
    <property type="molecule type" value="Genomic_DNA"/>
</dbReference>
<gene>
    <name evidence="7" type="ORF">SR858_11395</name>
</gene>
<dbReference type="InterPro" id="IPR034690">
    <property type="entry name" value="Endolysin_T4_type"/>
</dbReference>
<dbReference type="PANTHER" id="PTHR38107">
    <property type="match status" value="1"/>
</dbReference>
<dbReference type="Proteomes" id="UP001326110">
    <property type="component" value="Chromosome"/>
</dbReference>
<evidence type="ECO:0000256" key="2">
    <source>
        <dbReference type="ARBA" id="ARBA00022529"/>
    </source>
</evidence>
<reference evidence="7 8" key="1">
    <citation type="submission" date="2023-11" db="EMBL/GenBank/DDBJ databases">
        <title>MicrobeMod: A computational toolkit for identifying prokaryotic methylation and restriction-modification with nanopore sequencing.</title>
        <authorList>
            <person name="Crits-Christoph A."/>
            <person name="Kang S.C."/>
            <person name="Lee H."/>
            <person name="Ostrov N."/>
        </authorList>
    </citation>
    <scope>NUCLEOTIDE SEQUENCE [LARGE SCALE GENOMIC DNA]</scope>
    <source>
        <strain evidence="7 8">ATCC 25935</strain>
    </source>
</reference>
<evidence type="ECO:0000256" key="3">
    <source>
        <dbReference type="ARBA" id="ARBA00022638"/>
    </source>
</evidence>
<dbReference type="InterPro" id="IPR023346">
    <property type="entry name" value="Lysozyme-like_dom_sf"/>
</dbReference>
<dbReference type="InterPro" id="IPR002196">
    <property type="entry name" value="Glyco_hydro_24"/>
</dbReference>
<dbReference type="Pfam" id="PF00959">
    <property type="entry name" value="Phage_lysozyme"/>
    <property type="match status" value="1"/>
</dbReference>